<evidence type="ECO:0000313" key="1">
    <source>
        <dbReference type="EMBL" id="GAH60122.1"/>
    </source>
</evidence>
<reference evidence="1" key="1">
    <citation type="journal article" date="2014" name="Front. Microbiol.">
        <title>High frequency of phylogenetically diverse reductive dehalogenase-homologous genes in deep subseafloor sedimentary metagenomes.</title>
        <authorList>
            <person name="Kawai M."/>
            <person name="Futagami T."/>
            <person name="Toyoda A."/>
            <person name="Takaki Y."/>
            <person name="Nishi S."/>
            <person name="Hori S."/>
            <person name="Arai W."/>
            <person name="Tsubouchi T."/>
            <person name="Morono Y."/>
            <person name="Uchiyama I."/>
            <person name="Ito T."/>
            <person name="Fujiyama A."/>
            <person name="Inagaki F."/>
            <person name="Takami H."/>
        </authorList>
    </citation>
    <scope>NUCLEOTIDE SEQUENCE</scope>
    <source>
        <strain evidence="1">Expedition CK06-06</strain>
    </source>
</reference>
<proteinExistence type="predicted"/>
<name>X1GSH8_9ZZZZ</name>
<accession>X1GSH8</accession>
<comment type="caution">
    <text evidence="1">The sequence shown here is derived from an EMBL/GenBank/DDBJ whole genome shotgun (WGS) entry which is preliminary data.</text>
</comment>
<sequence length="50" mass="5413">YGPGNLPSTIYHHKADTGFLRISSACGYFNKDRKKNKARVGAPDMTGDVG</sequence>
<gene>
    <name evidence="1" type="ORF">S03H2_30985</name>
</gene>
<dbReference type="AlphaFoldDB" id="X1GSH8"/>
<protein>
    <submittedName>
        <fullName evidence="1">Uncharacterized protein</fullName>
    </submittedName>
</protein>
<feature type="non-terminal residue" evidence="1">
    <location>
        <position position="1"/>
    </location>
</feature>
<dbReference type="EMBL" id="BARU01018767">
    <property type="protein sequence ID" value="GAH60122.1"/>
    <property type="molecule type" value="Genomic_DNA"/>
</dbReference>
<organism evidence="1">
    <name type="scientific">marine sediment metagenome</name>
    <dbReference type="NCBI Taxonomy" id="412755"/>
    <lineage>
        <taxon>unclassified sequences</taxon>
        <taxon>metagenomes</taxon>
        <taxon>ecological metagenomes</taxon>
    </lineage>
</organism>